<name>A0ABM5UZ18_9BURK</name>
<protein>
    <submittedName>
        <fullName evidence="8">Multidrug DMT transporter permease</fullName>
    </submittedName>
</protein>
<dbReference type="Pfam" id="PF00892">
    <property type="entry name" value="EamA"/>
    <property type="match status" value="2"/>
</dbReference>
<gene>
    <name evidence="8" type="ORF">F506_07785</name>
</gene>
<evidence type="ECO:0000256" key="2">
    <source>
        <dbReference type="ARBA" id="ARBA00007362"/>
    </source>
</evidence>
<keyword evidence="3 6" id="KW-0812">Transmembrane</keyword>
<dbReference type="PANTHER" id="PTHR32322:SF2">
    <property type="entry name" value="EAMA DOMAIN-CONTAINING PROTEIN"/>
    <property type="match status" value="1"/>
</dbReference>
<feature type="transmembrane region" description="Helical" evidence="6">
    <location>
        <begin position="126"/>
        <end position="146"/>
    </location>
</feature>
<dbReference type="InterPro" id="IPR037185">
    <property type="entry name" value="EmrE-like"/>
</dbReference>
<feature type="transmembrane region" description="Helical" evidence="6">
    <location>
        <begin position="287"/>
        <end position="304"/>
    </location>
</feature>
<evidence type="ECO:0000313" key="8">
    <source>
        <dbReference type="EMBL" id="AKZ62592.1"/>
    </source>
</evidence>
<evidence type="ECO:0000313" key="9">
    <source>
        <dbReference type="Proteomes" id="UP000063429"/>
    </source>
</evidence>
<feature type="domain" description="EamA" evidence="7">
    <location>
        <begin position="159"/>
        <end position="299"/>
    </location>
</feature>
<accession>A0ABM5UZ18</accession>
<comment type="similarity">
    <text evidence="2">Belongs to the EamA transporter family.</text>
</comment>
<feature type="transmembrane region" description="Helical" evidence="6">
    <location>
        <begin position="12"/>
        <end position="33"/>
    </location>
</feature>
<dbReference type="PANTHER" id="PTHR32322">
    <property type="entry name" value="INNER MEMBRANE TRANSPORTER"/>
    <property type="match status" value="1"/>
</dbReference>
<evidence type="ECO:0000256" key="6">
    <source>
        <dbReference type="SAM" id="Phobius"/>
    </source>
</evidence>
<feature type="domain" description="EamA" evidence="7">
    <location>
        <begin position="8"/>
        <end position="115"/>
    </location>
</feature>
<dbReference type="EMBL" id="CP011409">
    <property type="protein sequence ID" value="AKZ62592.1"/>
    <property type="molecule type" value="Genomic_DNA"/>
</dbReference>
<feature type="transmembrane region" description="Helical" evidence="6">
    <location>
        <begin position="93"/>
        <end position="114"/>
    </location>
</feature>
<evidence type="ECO:0000256" key="1">
    <source>
        <dbReference type="ARBA" id="ARBA00004141"/>
    </source>
</evidence>
<feature type="transmembrane region" description="Helical" evidence="6">
    <location>
        <begin position="158"/>
        <end position="174"/>
    </location>
</feature>
<proteinExistence type="inferred from homology"/>
<comment type="subcellular location">
    <subcellularLocation>
        <location evidence="1">Membrane</location>
        <topology evidence="1">Multi-pass membrane protein</topology>
    </subcellularLocation>
</comment>
<evidence type="ECO:0000256" key="5">
    <source>
        <dbReference type="ARBA" id="ARBA00023136"/>
    </source>
</evidence>
<keyword evidence="9" id="KW-1185">Reference proteome</keyword>
<feature type="transmembrane region" description="Helical" evidence="6">
    <location>
        <begin position="253"/>
        <end position="275"/>
    </location>
</feature>
<feature type="transmembrane region" description="Helical" evidence="6">
    <location>
        <begin position="226"/>
        <end position="246"/>
    </location>
</feature>
<feature type="transmembrane region" description="Helical" evidence="6">
    <location>
        <begin position="195"/>
        <end position="214"/>
    </location>
</feature>
<evidence type="ECO:0000256" key="4">
    <source>
        <dbReference type="ARBA" id="ARBA00022989"/>
    </source>
</evidence>
<sequence>MKSNISAGVGNGIAAGAFWGLVFLAPQVLGSFSALQLSAARYLAYGVVAMMLLAPRWRALAGRLGRAEWLALAYLSLLGNILYYLFLASAVQWAGGASTSLIIGLLPVVVTLAGARDEGALKLSSLMAPLALCLLGVGLVGVQALSAEHATTDLATRAAGLLCAFGALASWSVYSVRNSRWLARRPDISSHDWSLLTGIVTGALALLLVVPAFSHGTNGHDGSDWLRFWAVAAAVAIFASVVGNAFWNRASRLLPLTLTGQMIIFETLFALLYGFLWEQRWPTRLEVLAIVCLVSGVLWCASLHRGHGGTAEASAQA</sequence>
<dbReference type="InterPro" id="IPR000620">
    <property type="entry name" value="EamA_dom"/>
</dbReference>
<feature type="transmembrane region" description="Helical" evidence="6">
    <location>
        <begin position="69"/>
        <end position="87"/>
    </location>
</feature>
<organism evidence="8 9">
    <name type="scientific">Herbaspirillum hiltneri N3</name>
    <dbReference type="NCBI Taxonomy" id="1262470"/>
    <lineage>
        <taxon>Bacteria</taxon>
        <taxon>Pseudomonadati</taxon>
        <taxon>Pseudomonadota</taxon>
        <taxon>Betaproteobacteria</taxon>
        <taxon>Burkholderiales</taxon>
        <taxon>Oxalobacteraceae</taxon>
        <taxon>Herbaspirillum</taxon>
    </lineage>
</organism>
<dbReference type="SUPFAM" id="SSF103481">
    <property type="entry name" value="Multidrug resistance efflux transporter EmrE"/>
    <property type="match status" value="1"/>
</dbReference>
<reference evidence="9" key="1">
    <citation type="journal article" date="2015" name="Genome Announc.">
        <title>Complete Genome Sequence of Herbaspirillum hiltneri N3 (DSM 17495), Isolated from Surface-Sterilized Wheat Roots.</title>
        <authorList>
            <person name="Guizelini D."/>
            <person name="Saizaki P.M."/>
            <person name="Coimbra N.A."/>
            <person name="Weiss V.A."/>
            <person name="Faoro H."/>
            <person name="Sfeir M.Z."/>
            <person name="Baura V.A."/>
            <person name="Monteiro R.A."/>
            <person name="Chubatsu L.S."/>
            <person name="Souza E.M."/>
            <person name="Cruz L.M."/>
            <person name="Pedrosa F.O."/>
            <person name="Raittz R.T."/>
            <person name="Marchaukoski J.N."/>
            <person name="Steffens M.B."/>
        </authorList>
    </citation>
    <scope>NUCLEOTIDE SEQUENCE [LARGE SCALE GENOMIC DNA]</scope>
    <source>
        <strain evidence="9">N3</strain>
    </source>
</reference>
<keyword evidence="5 6" id="KW-0472">Membrane</keyword>
<keyword evidence="4 6" id="KW-1133">Transmembrane helix</keyword>
<evidence type="ECO:0000256" key="3">
    <source>
        <dbReference type="ARBA" id="ARBA00022692"/>
    </source>
</evidence>
<evidence type="ECO:0000259" key="7">
    <source>
        <dbReference type="Pfam" id="PF00892"/>
    </source>
</evidence>
<dbReference type="InterPro" id="IPR050638">
    <property type="entry name" value="AA-Vitamin_Transporters"/>
</dbReference>
<dbReference type="Proteomes" id="UP000063429">
    <property type="component" value="Chromosome"/>
</dbReference>
<feature type="transmembrane region" description="Helical" evidence="6">
    <location>
        <begin position="39"/>
        <end position="57"/>
    </location>
</feature>
<dbReference type="RefSeq" id="WP_053196360.1">
    <property type="nucleotide sequence ID" value="NZ_CP011409.1"/>
</dbReference>